<evidence type="ECO:0000313" key="2">
    <source>
        <dbReference type="Proteomes" id="UP000193467"/>
    </source>
</evidence>
<accession>A0A1Y2FJN2</accession>
<reference evidence="1 2" key="1">
    <citation type="submission" date="2016-07" db="EMBL/GenBank/DDBJ databases">
        <title>Pervasive Adenine N6-methylation of Active Genes in Fungi.</title>
        <authorList>
            <consortium name="DOE Joint Genome Institute"/>
            <person name="Mondo S.J."/>
            <person name="Dannebaum R.O."/>
            <person name="Kuo R.C."/>
            <person name="Labutti K."/>
            <person name="Haridas S."/>
            <person name="Kuo A."/>
            <person name="Salamov A."/>
            <person name="Ahrendt S.R."/>
            <person name="Lipzen A."/>
            <person name="Sullivan W."/>
            <person name="Andreopoulos W.B."/>
            <person name="Clum A."/>
            <person name="Lindquist E."/>
            <person name="Daum C."/>
            <person name="Ramamoorthy G.K."/>
            <person name="Gryganskyi A."/>
            <person name="Culley D."/>
            <person name="Magnuson J.K."/>
            <person name="James T.Y."/>
            <person name="O'Malley M.A."/>
            <person name="Stajich J.E."/>
            <person name="Spatafora J.W."/>
            <person name="Visel A."/>
            <person name="Grigoriev I.V."/>
        </authorList>
    </citation>
    <scope>NUCLEOTIDE SEQUENCE [LARGE SCALE GENOMIC DNA]</scope>
    <source>
        <strain evidence="1 2">62-1032</strain>
    </source>
</reference>
<protein>
    <submittedName>
        <fullName evidence="1">Uncharacterized protein</fullName>
    </submittedName>
</protein>
<organism evidence="1 2">
    <name type="scientific">Leucosporidium creatinivorum</name>
    <dbReference type="NCBI Taxonomy" id="106004"/>
    <lineage>
        <taxon>Eukaryota</taxon>
        <taxon>Fungi</taxon>
        <taxon>Dikarya</taxon>
        <taxon>Basidiomycota</taxon>
        <taxon>Pucciniomycotina</taxon>
        <taxon>Microbotryomycetes</taxon>
        <taxon>Leucosporidiales</taxon>
        <taxon>Leucosporidium</taxon>
    </lineage>
</organism>
<sequence length="82" mass="8971">MMFHMQLSPQSIIHVFCSCSLLSLFSSITGLKLLIDCTLLLNPFVAIAELVEPPRRADDSNANRICESTCILEYGLGSPARG</sequence>
<keyword evidence="2" id="KW-1185">Reference proteome</keyword>
<dbReference type="InParanoid" id="A0A1Y2FJN2"/>
<dbReference type="EMBL" id="MCGR01000018">
    <property type="protein sequence ID" value="ORY84158.1"/>
    <property type="molecule type" value="Genomic_DNA"/>
</dbReference>
<dbReference type="Proteomes" id="UP000193467">
    <property type="component" value="Unassembled WGS sequence"/>
</dbReference>
<name>A0A1Y2FJN2_9BASI</name>
<dbReference type="AlphaFoldDB" id="A0A1Y2FJN2"/>
<comment type="caution">
    <text evidence="1">The sequence shown here is derived from an EMBL/GenBank/DDBJ whole genome shotgun (WGS) entry which is preliminary data.</text>
</comment>
<gene>
    <name evidence="1" type="ORF">BCR35DRAFT_303244</name>
</gene>
<proteinExistence type="predicted"/>
<evidence type="ECO:0000313" key="1">
    <source>
        <dbReference type="EMBL" id="ORY84158.1"/>
    </source>
</evidence>